<proteinExistence type="predicted"/>
<feature type="region of interest" description="Disordered" evidence="2">
    <location>
        <begin position="631"/>
        <end position="654"/>
    </location>
</feature>
<accession>A0A132PEQ9</accession>
<keyword evidence="4" id="KW-0347">Helicase</keyword>
<organism evidence="4 5">
    <name type="scientific">Mycolicibacterium wolinskyi</name>
    <dbReference type="NCBI Taxonomy" id="59750"/>
    <lineage>
        <taxon>Bacteria</taxon>
        <taxon>Bacillati</taxon>
        <taxon>Actinomycetota</taxon>
        <taxon>Actinomycetes</taxon>
        <taxon>Mycobacteriales</taxon>
        <taxon>Mycobacteriaceae</taxon>
        <taxon>Mycolicibacterium</taxon>
    </lineage>
</organism>
<sequence length="654" mass="72152">MDRADLVRRADGLLADMGKLRAEIAASVRSNTDVVVDQALKSAPVESLRPYLPRGARISALINSQYRTVADIHGVAPRILTQVPGVDIATAQAVQSAAQAKADHIRSTTRPRLDRESEADTALLTNLIVLIRADTPVKQLRRLLPRLRARVGMQNGSGRRRRDDAPPLAPDPLVNKVAELIDRIEDARRPEPDSWSAYRRDAATVDRLLGEFSSGTTDVDASQGFVGASVAVQVERTGLDRSLLRTELRDYQLFGAQYAVARRRVLLCDELGLGKSIQALAVAAHLAAVDKMRHTLVICPANASIRWADETAKHTALTPIEIRGSQREARLAEWKDKGGLAIVTFDMLRRITLPEPPGLVIVDEAHLLRDPKSDRARAVRNVLTSDDRVLFLSGVAMHNRIDGFRHLADFLQPDVAGEVTPATGAQGSVAFRRAVDRVYLRRDFCDVIDELPQRISTEEWVRLTSADRERYRRAVSSGNFTAIRQAAWPSGAPAPGAKLDRLIELTNEAHIDGAHVVVFSHFPAVLDVIRKALPGNMFGPLDDSVPDRQAAVDAFAADRGPATLLAHIDAGPLDLRRLTVPAVFVIAEPQWDPRAEQRVIGRTQRISELHTVRVHRLLARGSIDEPIRRLAQRPDQAPPHQDEMVRAEQARLAR</sequence>
<evidence type="ECO:0000256" key="2">
    <source>
        <dbReference type="SAM" id="MobiDB-lite"/>
    </source>
</evidence>
<evidence type="ECO:0000313" key="5">
    <source>
        <dbReference type="Proteomes" id="UP000070612"/>
    </source>
</evidence>
<dbReference type="AlphaFoldDB" id="A0A132PEQ9"/>
<keyword evidence="1" id="KW-0378">Hydrolase</keyword>
<dbReference type="InterPro" id="IPR027417">
    <property type="entry name" value="P-loop_NTPase"/>
</dbReference>
<gene>
    <name evidence="4" type="ORF">AFM11_28365</name>
</gene>
<dbReference type="InterPro" id="IPR014001">
    <property type="entry name" value="Helicase_ATP-bd"/>
</dbReference>
<keyword evidence="5" id="KW-1185">Reference proteome</keyword>
<reference evidence="4 5" key="1">
    <citation type="submission" date="2015-07" db="EMBL/GenBank/DDBJ databases">
        <title>A draft genome sequence of Mycobacterium wolinskyi.</title>
        <authorList>
            <person name="de Man T.J."/>
            <person name="Perry K.A."/>
            <person name="Coulliette A.D."/>
            <person name="Jensen B."/>
            <person name="Toney N.C."/>
            <person name="Limbago B.M."/>
            <person name="Noble-Wang J."/>
        </authorList>
    </citation>
    <scope>NUCLEOTIDE SEQUENCE [LARGE SCALE GENOMIC DNA]</scope>
    <source>
        <strain evidence="4 5">CDC_01</strain>
    </source>
</reference>
<keyword evidence="4" id="KW-0547">Nucleotide-binding</keyword>
<dbReference type="PANTHER" id="PTHR45629">
    <property type="entry name" value="SNF2/RAD54 FAMILY MEMBER"/>
    <property type="match status" value="1"/>
</dbReference>
<dbReference type="InterPro" id="IPR050496">
    <property type="entry name" value="SNF2_RAD54_helicase_repair"/>
</dbReference>
<dbReference type="GO" id="GO:0016787">
    <property type="term" value="F:hydrolase activity"/>
    <property type="evidence" value="ECO:0007669"/>
    <property type="project" value="UniProtKB-KW"/>
</dbReference>
<dbReference type="Pfam" id="PF00176">
    <property type="entry name" value="SNF2-rel_dom"/>
    <property type="match status" value="1"/>
</dbReference>
<protein>
    <submittedName>
        <fullName evidence="4">Helicase SNF2</fullName>
    </submittedName>
</protein>
<keyword evidence="4" id="KW-0067">ATP-binding</keyword>
<dbReference type="GO" id="GO:0005524">
    <property type="term" value="F:ATP binding"/>
    <property type="evidence" value="ECO:0007669"/>
    <property type="project" value="InterPro"/>
</dbReference>
<dbReference type="STRING" id="59750.AWC31_32645"/>
<dbReference type="SMART" id="SM00487">
    <property type="entry name" value="DEXDc"/>
    <property type="match status" value="1"/>
</dbReference>
<dbReference type="EMBL" id="LGTW01000024">
    <property type="protein sequence ID" value="KWX20764.1"/>
    <property type="molecule type" value="Genomic_DNA"/>
</dbReference>
<evidence type="ECO:0000313" key="4">
    <source>
        <dbReference type="EMBL" id="KWX20764.1"/>
    </source>
</evidence>
<name>A0A132PEQ9_9MYCO</name>
<feature type="domain" description="Helicase ATP-binding" evidence="3">
    <location>
        <begin position="256"/>
        <end position="414"/>
    </location>
</feature>
<dbReference type="GO" id="GO:0004386">
    <property type="term" value="F:helicase activity"/>
    <property type="evidence" value="ECO:0007669"/>
    <property type="project" value="UniProtKB-KW"/>
</dbReference>
<dbReference type="CDD" id="cd18793">
    <property type="entry name" value="SF2_C_SNF"/>
    <property type="match status" value="1"/>
</dbReference>
<dbReference type="PROSITE" id="PS51192">
    <property type="entry name" value="HELICASE_ATP_BIND_1"/>
    <property type="match status" value="1"/>
</dbReference>
<dbReference type="RefSeq" id="WP_067856080.1">
    <property type="nucleotide sequence ID" value="NZ_LGTW01000024.1"/>
</dbReference>
<dbReference type="Gene3D" id="3.40.50.300">
    <property type="entry name" value="P-loop containing nucleotide triphosphate hydrolases"/>
    <property type="match status" value="1"/>
</dbReference>
<dbReference type="PANTHER" id="PTHR45629:SF7">
    <property type="entry name" value="DNA EXCISION REPAIR PROTEIN ERCC-6-RELATED"/>
    <property type="match status" value="1"/>
</dbReference>
<comment type="caution">
    <text evidence="4">The sequence shown here is derived from an EMBL/GenBank/DDBJ whole genome shotgun (WGS) entry which is preliminary data.</text>
</comment>
<dbReference type="SUPFAM" id="SSF52540">
    <property type="entry name" value="P-loop containing nucleoside triphosphate hydrolases"/>
    <property type="match status" value="2"/>
</dbReference>
<dbReference type="InterPro" id="IPR038718">
    <property type="entry name" value="SNF2-like_sf"/>
</dbReference>
<evidence type="ECO:0000256" key="1">
    <source>
        <dbReference type="ARBA" id="ARBA00022801"/>
    </source>
</evidence>
<dbReference type="InterPro" id="IPR049730">
    <property type="entry name" value="SNF2/RAD54-like_C"/>
</dbReference>
<dbReference type="Gene3D" id="3.40.50.10810">
    <property type="entry name" value="Tandem AAA-ATPase domain"/>
    <property type="match status" value="1"/>
</dbReference>
<dbReference type="Proteomes" id="UP000070612">
    <property type="component" value="Unassembled WGS sequence"/>
</dbReference>
<dbReference type="InterPro" id="IPR000330">
    <property type="entry name" value="SNF2_N"/>
</dbReference>
<feature type="compositionally biased region" description="Basic and acidic residues" evidence="2">
    <location>
        <begin position="640"/>
        <end position="654"/>
    </location>
</feature>
<dbReference type="PATRIC" id="fig|59750.3.peg.3547"/>
<evidence type="ECO:0000259" key="3">
    <source>
        <dbReference type="PROSITE" id="PS51192"/>
    </source>
</evidence>